<organism evidence="1 2">
    <name type="scientific">Symbiodinium microadriaticum</name>
    <name type="common">Dinoflagellate</name>
    <name type="synonym">Zooxanthella microadriatica</name>
    <dbReference type="NCBI Taxonomy" id="2951"/>
    <lineage>
        <taxon>Eukaryota</taxon>
        <taxon>Sar</taxon>
        <taxon>Alveolata</taxon>
        <taxon>Dinophyceae</taxon>
        <taxon>Suessiales</taxon>
        <taxon>Symbiodiniaceae</taxon>
        <taxon>Symbiodinium</taxon>
    </lineage>
</organism>
<dbReference type="Proteomes" id="UP000186817">
    <property type="component" value="Unassembled WGS sequence"/>
</dbReference>
<protein>
    <submittedName>
        <fullName evidence="1">Uncharacterized protein</fullName>
    </submittedName>
</protein>
<name>A0A1Q9CLD4_SYMMI</name>
<evidence type="ECO:0000313" key="2">
    <source>
        <dbReference type="Proteomes" id="UP000186817"/>
    </source>
</evidence>
<dbReference type="EMBL" id="LSRX01001100">
    <property type="protein sequence ID" value="OLP83667.1"/>
    <property type="molecule type" value="Genomic_DNA"/>
</dbReference>
<gene>
    <name evidence="1" type="ORF">AK812_SmicGene35539</name>
</gene>
<proteinExistence type="predicted"/>
<dbReference type="AlphaFoldDB" id="A0A1Q9CLD4"/>
<dbReference type="OrthoDB" id="415806at2759"/>
<reference evidence="1 2" key="1">
    <citation type="submission" date="2016-02" db="EMBL/GenBank/DDBJ databases">
        <title>Genome analysis of coral dinoflagellate symbionts highlights evolutionary adaptations to a symbiotic lifestyle.</title>
        <authorList>
            <person name="Aranda M."/>
            <person name="Li Y."/>
            <person name="Liew Y.J."/>
            <person name="Baumgarten S."/>
            <person name="Simakov O."/>
            <person name="Wilson M."/>
            <person name="Piel J."/>
            <person name="Ashoor H."/>
            <person name="Bougouffa S."/>
            <person name="Bajic V.B."/>
            <person name="Ryu T."/>
            <person name="Ravasi T."/>
            <person name="Bayer T."/>
            <person name="Micklem G."/>
            <person name="Kim H."/>
            <person name="Bhak J."/>
            <person name="Lajeunesse T.C."/>
            <person name="Voolstra C.R."/>
        </authorList>
    </citation>
    <scope>NUCLEOTIDE SEQUENCE [LARGE SCALE GENOMIC DNA]</scope>
    <source>
        <strain evidence="1 2">CCMP2467</strain>
    </source>
</reference>
<evidence type="ECO:0000313" key="1">
    <source>
        <dbReference type="EMBL" id="OLP83667.1"/>
    </source>
</evidence>
<accession>A0A1Q9CLD4</accession>
<keyword evidence="2" id="KW-1185">Reference proteome</keyword>
<sequence>MAAKSTCLSDMSVPLLATGSAGDGDDEVLQLILSMSSSRVRLHSVCLRWLEVCRSRFPPPIAWPPPPTSPVHLELEINQAMNKLIFSLTLPLGSHSKQFPAVSADARKLRPAAVSTVAYLDWVPSYFRSSSNRQVLHELPEENADASWCLACRCWGSARPSTSQCCELRLRSEEGQQSWTLSATEAEAFRALVDYRRNDLRPLTE</sequence>
<comment type="caution">
    <text evidence="1">The sequence shown here is derived from an EMBL/GenBank/DDBJ whole genome shotgun (WGS) entry which is preliminary data.</text>
</comment>